<name>A0A5C6V9A8_9FLAO</name>
<dbReference type="PROSITE" id="PS51123">
    <property type="entry name" value="OMPA_2"/>
    <property type="match status" value="1"/>
</dbReference>
<dbReference type="InterPro" id="IPR036737">
    <property type="entry name" value="OmpA-like_sf"/>
</dbReference>
<dbReference type="InterPro" id="IPR050330">
    <property type="entry name" value="Bact_OuterMem_StrucFunc"/>
</dbReference>
<keyword evidence="5" id="KW-0732">Signal</keyword>
<dbReference type="InterPro" id="IPR006664">
    <property type="entry name" value="OMP_bac"/>
</dbReference>
<keyword evidence="8" id="KW-1185">Reference proteome</keyword>
<feature type="signal peptide" evidence="5">
    <location>
        <begin position="1"/>
        <end position="21"/>
    </location>
</feature>
<dbReference type="RefSeq" id="WP_147013695.1">
    <property type="nucleotide sequence ID" value="NZ_VORB01000003.1"/>
</dbReference>
<evidence type="ECO:0000313" key="8">
    <source>
        <dbReference type="Proteomes" id="UP000321168"/>
    </source>
</evidence>
<keyword evidence="2 4" id="KW-0472">Membrane</keyword>
<dbReference type="PANTHER" id="PTHR30329">
    <property type="entry name" value="STATOR ELEMENT OF FLAGELLAR MOTOR COMPLEX"/>
    <property type="match status" value="1"/>
</dbReference>
<dbReference type="AlphaFoldDB" id="A0A5C6V9A8"/>
<feature type="chain" id="PRO_5022902569" evidence="5">
    <location>
        <begin position="22"/>
        <end position="740"/>
    </location>
</feature>
<proteinExistence type="predicted"/>
<comment type="subcellular location">
    <subcellularLocation>
        <location evidence="1">Cell outer membrane</location>
    </subcellularLocation>
</comment>
<dbReference type="Gene3D" id="1.25.40.10">
    <property type="entry name" value="Tetratricopeptide repeat domain"/>
    <property type="match status" value="1"/>
</dbReference>
<organism evidence="7 8">
    <name type="scientific">Luteibaculum oceani</name>
    <dbReference type="NCBI Taxonomy" id="1294296"/>
    <lineage>
        <taxon>Bacteria</taxon>
        <taxon>Pseudomonadati</taxon>
        <taxon>Bacteroidota</taxon>
        <taxon>Flavobacteriia</taxon>
        <taxon>Flavobacteriales</taxon>
        <taxon>Luteibaculaceae</taxon>
        <taxon>Luteibaculum</taxon>
    </lineage>
</organism>
<evidence type="ECO:0000259" key="6">
    <source>
        <dbReference type="PROSITE" id="PS51123"/>
    </source>
</evidence>
<dbReference type="Gene3D" id="3.30.1330.60">
    <property type="entry name" value="OmpA-like domain"/>
    <property type="match status" value="1"/>
</dbReference>
<dbReference type="InterPro" id="IPR011990">
    <property type="entry name" value="TPR-like_helical_dom_sf"/>
</dbReference>
<dbReference type="PANTHER" id="PTHR30329:SF21">
    <property type="entry name" value="LIPOPROTEIN YIAD-RELATED"/>
    <property type="match status" value="1"/>
</dbReference>
<protein>
    <submittedName>
        <fullName evidence="7">OmpA family protein</fullName>
    </submittedName>
</protein>
<evidence type="ECO:0000256" key="3">
    <source>
        <dbReference type="ARBA" id="ARBA00023237"/>
    </source>
</evidence>
<evidence type="ECO:0000256" key="1">
    <source>
        <dbReference type="ARBA" id="ARBA00004442"/>
    </source>
</evidence>
<sequence length="740" mass="83412">MRSLRYLILLLISLSTVVSYAQSSKLVKADDKYSNLKYAEAAEVYKQVLEEETENHYAMLRLANCYRLMAQPEKAVVWFKKGINNEAQPINRLYYAQTLKQLGRYEEARTQFESYQQWKPDDKRAESGLNSIAQAENLRNRPIIFQVAAFNALNSEYNEFAPVVHQNSIVFTSDRSVPFKLDNTFGWTGNPYSDNFKSKISEDGTYGTPVLFSGKTNAEYNDGLACFSPNGKLMAFTRNQYQPGFIFSKSTESKVDNVVKLKVMLSELADDGAYGKPFGASFNDPAYSYTHPAFGLDGRTLYVVSDMPGGYGGTDIWKAELTNDLLFGELVNLGPDINTPGDEMFPFVSAAGDFYFSSTGHPGMGGLDIFRAKMDTSGNFSNIFNLGAPINSTRDDFGVYTGNNQDYYFSSNRPGGKGGDDIYRGRQQGIIADFQVVDATTGVGIDAAQLIVEQEGQVFSPVNTNKYGSVSYPLAIDKEYKILVSKENYQTRKEIINTAGFKPGETLKKKILLYPNYDAFVEGIVIEEKSQLPVADAQVTLRNMDTGEEETVTTDFTGLFKIEWYPNFDYQLSADRQGYKPDVVNLNTDNIKPKSTTKQNLVLKDGDFICNVEFKHIYFDFDKYDIREDASTDLNKMYQILSNSKNVRVQIAAHTDSRGSDSYNYNLSDKRAASVVKWLVKKGIKKSRLIPKGYGETELKNRCGNYVDCTEEEHQKNRRVEFKLINEKDEVICESEAKNF</sequence>
<accession>A0A5C6V9A8</accession>
<evidence type="ECO:0000256" key="5">
    <source>
        <dbReference type="SAM" id="SignalP"/>
    </source>
</evidence>
<gene>
    <name evidence="7" type="ORF">FRX97_04150</name>
</gene>
<evidence type="ECO:0000313" key="7">
    <source>
        <dbReference type="EMBL" id="TXC81717.1"/>
    </source>
</evidence>
<dbReference type="Pfam" id="PF13620">
    <property type="entry name" value="CarboxypepD_reg"/>
    <property type="match status" value="1"/>
</dbReference>
<dbReference type="EMBL" id="VORB01000003">
    <property type="protein sequence ID" value="TXC81717.1"/>
    <property type="molecule type" value="Genomic_DNA"/>
</dbReference>
<dbReference type="Proteomes" id="UP000321168">
    <property type="component" value="Unassembled WGS sequence"/>
</dbReference>
<dbReference type="CDD" id="cd07185">
    <property type="entry name" value="OmpA_C-like"/>
    <property type="match status" value="1"/>
</dbReference>
<reference evidence="7 8" key="1">
    <citation type="submission" date="2019-08" db="EMBL/GenBank/DDBJ databases">
        <title>Genome of Luteibaculum oceani JCM 18817.</title>
        <authorList>
            <person name="Bowman J.P."/>
        </authorList>
    </citation>
    <scope>NUCLEOTIDE SEQUENCE [LARGE SCALE GENOMIC DNA]</scope>
    <source>
        <strain evidence="7 8">JCM 18817</strain>
    </source>
</reference>
<dbReference type="SUPFAM" id="SSF48452">
    <property type="entry name" value="TPR-like"/>
    <property type="match status" value="1"/>
</dbReference>
<evidence type="ECO:0000256" key="2">
    <source>
        <dbReference type="ARBA" id="ARBA00023136"/>
    </source>
</evidence>
<dbReference type="InterPro" id="IPR006665">
    <property type="entry name" value="OmpA-like"/>
</dbReference>
<dbReference type="InterPro" id="IPR011659">
    <property type="entry name" value="WD40"/>
</dbReference>
<comment type="caution">
    <text evidence="7">The sequence shown here is derived from an EMBL/GenBank/DDBJ whole genome shotgun (WGS) entry which is preliminary data.</text>
</comment>
<dbReference type="SUPFAM" id="SSF82171">
    <property type="entry name" value="DPP6 N-terminal domain-like"/>
    <property type="match status" value="1"/>
</dbReference>
<dbReference type="Pfam" id="PF00691">
    <property type="entry name" value="OmpA"/>
    <property type="match status" value="1"/>
</dbReference>
<keyword evidence="3" id="KW-0998">Cell outer membrane</keyword>
<dbReference type="OrthoDB" id="9809364at2"/>
<dbReference type="PRINTS" id="PR01021">
    <property type="entry name" value="OMPADOMAIN"/>
</dbReference>
<evidence type="ECO:0000256" key="4">
    <source>
        <dbReference type="PROSITE-ProRule" id="PRU00473"/>
    </source>
</evidence>
<dbReference type="GO" id="GO:0009279">
    <property type="term" value="C:cell outer membrane"/>
    <property type="evidence" value="ECO:0007669"/>
    <property type="project" value="UniProtKB-SubCell"/>
</dbReference>
<dbReference type="Gene3D" id="2.60.40.1120">
    <property type="entry name" value="Carboxypeptidase-like, regulatory domain"/>
    <property type="match status" value="1"/>
</dbReference>
<dbReference type="SUPFAM" id="SSF103088">
    <property type="entry name" value="OmpA-like"/>
    <property type="match status" value="1"/>
</dbReference>
<dbReference type="Pfam" id="PF07676">
    <property type="entry name" value="PD40"/>
    <property type="match status" value="3"/>
</dbReference>
<dbReference type="SUPFAM" id="SSF49478">
    <property type="entry name" value="Cna protein B-type domain"/>
    <property type="match status" value="1"/>
</dbReference>
<dbReference type="Pfam" id="PF12895">
    <property type="entry name" value="ANAPC3"/>
    <property type="match status" value="1"/>
</dbReference>
<feature type="domain" description="OmpA-like" evidence="6">
    <location>
        <begin position="606"/>
        <end position="728"/>
    </location>
</feature>